<dbReference type="Pfam" id="PF00037">
    <property type="entry name" value="Fer4"/>
    <property type="match status" value="1"/>
</dbReference>
<dbReference type="PANTHER" id="PTHR31332:SF0">
    <property type="entry name" value="7-HYDROXYMETHYL CHLOROPHYLL A REDUCTASE, CHLOROPLASTIC"/>
    <property type="match status" value="1"/>
</dbReference>
<dbReference type="InterPro" id="IPR017900">
    <property type="entry name" value="4Fe4S_Fe_S_CS"/>
</dbReference>
<dbReference type="Pfam" id="PF04432">
    <property type="entry name" value="FrhB_FdhB_C"/>
    <property type="match status" value="1"/>
</dbReference>
<dbReference type="GO" id="GO:0052592">
    <property type="term" value="F:oxidoreductase activity, acting on CH or CH2 groups, with an iron-sulfur protein as acceptor"/>
    <property type="evidence" value="ECO:0007669"/>
    <property type="project" value="TreeGrafter"/>
</dbReference>
<dbReference type="InterPro" id="IPR017896">
    <property type="entry name" value="4Fe4S_Fe-S-bd"/>
</dbReference>
<dbReference type="PANTHER" id="PTHR31332">
    <property type="entry name" value="7-HYDROXYMETHYL CHLOROPHYLL A REDUCTASE, CHLOROPLASTIC"/>
    <property type="match status" value="1"/>
</dbReference>
<dbReference type="Pfam" id="PF04422">
    <property type="entry name" value="FrhB_FdhB_N"/>
    <property type="match status" value="1"/>
</dbReference>
<dbReference type="Proteomes" id="UP000229641">
    <property type="component" value="Unassembled WGS sequence"/>
</dbReference>
<evidence type="ECO:0000313" key="5">
    <source>
        <dbReference type="EMBL" id="PIQ89638.1"/>
    </source>
</evidence>
<dbReference type="GO" id="GO:0046872">
    <property type="term" value="F:metal ion binding"/>
    <property type="evidence" value="ECO:0007669"/>
    <property type="project" value="UniProtKB-KW"/>
</dbReference>
<gene>
    <name evidence="5" type="ORF">COV72_02150</name>
</gene>
<comment type="caution">
    <text evidence="5">The sequence shown here is derived from an EMBL/GenBank/DDBJ whole genome shotgun (WGS) entry which is preliminary data.</text>
</comment>
<reference evidence="5 6" key="1">
    <citation type="submission" date="2017-09" db="EMBL/GenBank/DDBJ databases">
        <title>Depth-based differentiation of microbial function through sediment-hosted aquifers and enrichment of novel symbionts in the deep terrestrial subsurface.</title>
        <authorList>
            <person name="Probst A.J."/>
            <person name="Ladd B."/>
            <person name="Jarett J.K."/>
            <person name="Geller-Mcgrath D.E."/>
            <person name="Sieber C.M."/>
            <person name="Emerson J.B."/>
            <person name="Anantharaman K."/>
            <person name="Thomas B.C."/>
            <person name="Malmstrom R."/>
            <person name="Stieglmeier M."/>
            <person name="Klingl A."/>
            <person name="Woyke T."/>
            <person name="Ryan C.M."/>
            <person name="Banfield J.F."/>
        </authorList>
    </citation>
    <scope>NUCLEOTIDE SEQUENCE [LARGE SCALE GENOMIC DNA]</scope>
    <source>
        <strain evidence="5">CG11_big_fil_rev_8_21_14_0_20_42_13</strain>
    </source>
</reference>
<sequence length="413" mass="46354">MKKAFRDIDLRLCNTCGSCVGVCPNNAISIIDELPRLTGACNECGLCFEVCPGIEFPYPAMNRELFNDSNVDYEIGSYRAIHFARARNKQISEKASSGGVVTSLLSYLFDSGEIKAAVVVGQDKTRPWMPRANIALSKEEIFASAQSKYSMIPLNMLLADLTQYEGEVAYVGLPCHIHGLRKAQKAGHRGANKIKYCIGIFCGFNMSFKATEFLIKKSKIAKENIKSLEYRGGPWPGGFMIKSKDKKEYFLEKHSYNYLNSLFTPKRCLVCPDLTSEFADLSVGDAWHITGYSTVLTRSEKGERMMKMALACGIFDIKEGKSSDVKRGHGHLIAYKKHGLFLRMKLLNLHPQFQLCQTVKPKIKTNIFNFLFLLTFLISRSRIVFLLLKNIPPNLPGALAKIIRSKAQKSFSH</sequence>
<evidence type="ECO:0000313" key="6">
    <source>
        <dbReference type="Proteomes" id="UP000229641"/>
    </source>
</evidence>
<feature type="domain" description="4Fe-4S ferredoxin-type" evidence="4">
    <location>
        <begin position="2"/>
        <end position="33"/>
    </location>
</feature>
<dbReference type="InterPro" id="IPR045220">
    <property type="entry name" value="FRHB/FDHB/HCAR-like"/>
</dbReference>
<dbReference type="InterPro" id="IPR007516">
    <property type="entry name" value="Co_F420_Hydgase/DH_bsu_N"/>
</dbReference>
<name>A0A2H0LZ24_9BACT</name>
<keyword evidence="1" id="KW-0479">Metal-binding</keyword>
<evidence type="ECO:0000259" key="4">
    <source>
        <dbReference type="PROSITE" id="PS51379"/>
    </source>
</evidence>
<evidence type="ECO:0000256" key="3">
    <source>
        <dbReference type="ARBA" id="ARBA00023014"/>
    </source>
</evidence>
<accession>A0A2H0LZ24</accession>
<dbReference type="PROSITE" id="PS00198">
    <property type="entry name" value="4FE4S_FER_1"/>
    <property type="match status" value="2"/>
</dbReference>
<keyword evidence="2" id="KW-0408">Iron</keyword>
<protein>
    <recommendedName>
        <fullName evidence="4">4Fe-4S ferredoxin-type domain-containing protein</fullName>
    </recommendedName>
</protein>
<keyword evidence="3" id="KW-0411">Iron-sulfur</keyword>
<dbReference type="AlphaFoldDB" id="A0A2H0LZ24"/>
<dbReference type="GO" id="GO:0051536">
    <property type="term" value="F:iron-sulfur cluster binding"/>
    <property type="evidence" value="ECO:0007669"/>
    <property type="project" value="UniProtKB-KW"/>
</dbReference>
<evidence type="ECO:0000256" key="1">
    <source>
        <dbReference type="ARBA" id="ARBA00022723"/>
    </source>
</evidence>
<dbReference type="EMBL" id="PCWA01000030">
    <property type="protein sequence ID" value="PIQ89638.1"/>
    <property type="molecule type" value="Genomic_DNA"/>
</dbReference>
<dbReference type="Gene3D" id="3.30.70.20">
    <property type="match status" value="1"/>
</dbReference>
<dbReference type="InterPro" id="IPR007525">
    <property type="entry name" value="FrhB_FdhB_C"/>
</dbReference>
<organism evidence="5 6">
    <name type="scientific">Candidatus Ghiorseimicrobium undicola</name>
    <dbReference type="NCBI Taxonomy" id="1974746"/>
    <lineage>
        <taxon>Bacteria</taxon>
        <taxon>Pseudomonadati</taxon>
        <taxon>Candidatus Omnitrophota</taxon>
        <taxon>Candidatus Ghiorseimicrobium</taxon>
    </lineage>
</organism>
<dbReference type="PROSITE" id="PS51379">
    <property type="entry name" value="4FE4S_FER_2"/>
    <property type="match status" value="1"/>
</dbReference>
<evidence type="ECO:0000256" key="2">
    <source>
        <dbReference type="ARBA" id="ARBA00023004"/>
    </source>
</evidence>
<dbReference type="SUPFAM" id="SSF54862">
    <property type="entry name" value="4Fe-4S ferredoxins"/>
    <property type="match status" value="1"/>
</dbReference>
<proteinExistence type="predicted"/>